<proteinExistence type="predicted"/>
<evidence type="ECO:0000313" key="1">
    <source>
        <dbReference type="EMBL" id="KGN39800.1"/>
    </source>
</evidence>
<comment type="caution">
    <text evidence="1">The sequence shown here is derived from an EMBL/GenBank/DDBJ whole genome shotgun (WGS) entry which is preliminary data.</text>
</comment>
<dbReference type="Proteomes" id="UP000030013">
    <property type="component" value="Unassembled WGS sequence"/>
</dbReference>
<dbReference type="AlphaFoldDB" id="A0A0A0JQN9"/>
<evidence type="ECO:0000313" key="2">
    <source>
        <dbReference type="Proteomes" id="UP000030013"/>
    </source>
</evidence>
<sequence length="54" mass="6301">MRFIQYEIRVVGSQNTQEATVDFESQSPTIAPPVLRLYGSGNWVFEQTFGRHRR</sequence>
<name>A0A0A0JQN9_9MICO</name>
<reference evidence="1 2" key="1">
    <citation type="submission" date="2013-08" db="EMBL/GenBank/DDBJ databases">
        <title>The genome sequence of Knoellia aerolata.</title>
        <authorList>
            <person name="Zhu W."/>
            <person name="Wang G."/>
        </authorList>
    </citation>
    <scope>NUCLEOTIDE SEQUENCE [LARGE SCALE GENOMIC DNA]</scope>
    <source>
        <strain evidence="1 2">DSM 18566</strain>
    </source>
</reference>
<protein>
    <submittedName>
        <fullName evidence="1">Uncharacterized protein</fullName>
    </submittedName>
</protein>
<dbReference type="EMBL" id="AVPL01000070">
    <property type="protein sequence ID" value="KGN39800.1"/>
    <property type="molecule type" value="Genomic_DNA"/>
</dbReference>
<gene>
    <name evidence="1" type="ORF">N801_18890</name>
</gene>
<keyword evidence="2" id="KW-1185">Reference proteome</keyword>
<accession>A0A0A0JQN9</accession>
<organism evidence="1 2">
    <name type="scientific">Knoellia aerolata DSM 18566</name>
    <dbReference type="NCBI Taxonomy" id="1385519"/>
    <lineage>
        <taxon>Bacteria</taxon>
        <taxon>Bacillati</taxon>
        <taxon>Actinomycetota</taxon>
        <taxon>Actinomycetes</taxon>
        <taxon>Micrococcales</taxon>
        <taxon>Intrasporangiaceae</taxon>
        <taxon>Knoellia</taxon>
    </lineage>
</organism>